<protein>
    <submittedName>
        <fullName evidence="1">Uncharacterized protein</fullName>
    </submittedName>
</protein>
<evidence type="ECO:0000313" key="1">
    <source>
        <dbReference type="EMBL" id="EBO0847916.1"/>
    </source>
</evidence>
<comment type="caution">
    <text evidence="1">The sequence shown here is derived from an EMBL/GenBank/DDBJ whole genome shotgun (WGS) entry which is preliminary data.</text>
</comment>
<sequence>MKVIVSERAAIARLSRRLKKNGQGLIVNKENSPSYREFGRYTIINDHNCVEACSSTLTGWLREERLLKEFEAVEDEE</sequence>
<name>A0A5T9PYL8_SALER</name>
<proteinExistence type="predicted"/>
<dbReference type="AlphaFoldDB" id="A0A5T9PYL8"/>
<accession>A0A5T9PYL8</accession>
<gene>
    <name evidence="1" type="ORF">DRI59_25000</name>
</gene>
<reference evidence="1" key="1">
    <citation type="submission" date="2018-06" db="EMBL/GenBank/DDBJ databases">
        <authorList>
            <consortium name="PulseNet: The National Subtyping Network for Foodborne Disease Surveillance"/>
            <person name="Tarr C.L."/>
            <person name="Trees E."/>
            <person name="Katz L.S."/>
            <person name="Carleton-Romer H.A."/>
            <person name="Stroika S."/>
            <person name="Kucerova Z."/>
            <person name="Roache K.F."/>
            <person name="Sabol A.L."/>
            <person name="Besser J."/>
            <person name="Gerner-Smidt P."/>
        </authorList>
    </citation>
    <scope>NUCLEOTIDE SEQUENCE</scope>
    <source>
        <strain evidence="1">PNUSAS044035</strain>
    </source>
</reference>
<dbReference type="EMBL" id="AAGBIR010000025">
    <property type="protein sequence ID" value="EBO0847916.1"/>
    <property type="molecule type" value="Genomic_DNA"/>
</dbReference>
<organism evidence="1">
    <name type="scientific">Salmonella enterica</name>
    <name type="common">Salmonella choleraesuis</name>
    <dbReference type="NCBI Taxonomy" id="28901"/>
    <lineage>
        <taxon>Bacteria</taxon>
        <taxon>Pseudomonadati</taxon>
        <taxon>Pseudomonadota</taxon>
        <taxon>Gammaproteobacteria</taxon>
        <taxon>Enterobacterales</taxon>
        <taxon>Enterobacteriaceae</taxon>
        <taxon>Salmonella</taxon>
    </lineage>
</organism>